<protein>
    <recommendedName>
        <fullName evidence="1">Endonuclease/exonuclease/phosphatase domain-containing protein</fullName>
    </recommendedName>
</protein>
<dbReference type="Proteomes" id="UP000243499">
    <property type="component" value="Chromosome 1"/>
</dbReference>
<organism evidence="2">
    <name type="scientific">Panicum hallii</name>
    <dbReference type="NCBI Taxonomy" id="206008"/>
    <lineage>
        <taxon>Eukaryota</taxon>
        <taxon>Viridiplantae</taxon>
        <taxon>Streptophyta</taxon>
        <taxon>Embryophyta</taxon>
        <taxon>Tracheophyta</taxon>
        <taxon>Spermatophyta</taxon>
        <taxon>Magnoliopsida</taxon>
        <taxon>Liliopsida</taxon>
        <taxon>Poales</taxon>
        <taxon>Poaceae</taxon>
        <taxon>PACMAD clade</taxon>
        <taxon>Panicoideae</taxon>
        <taxon>Panicodae</taxon>
        <taxon>Paniceae</taxon>
        <taxon>Panicinae</taxon>
        <taxon>Panicum</taxon>
        <taxon>Panicum sect. Panicum</taxon>
    </lineage>
</organism>
<dbReference type="EMBL" id="CM008046">
    <property type="protein sequence ID" value="PVH66670.1"/>
    <property type="molecule type" value="Genomic_DNA"/>
</dbReference>
<dbReference type="Pfam" id="PF03372">
    <property type="entry name" value="Exo_endo_phos"/>
    <property type="match status" value="1"/>
</dbReference>
<dbReference type="AlphaFoldDB" id="A0A2T8KWV1"/>
<dbReference type="SUPFAM" id="SSF56219">
    <property type="entry name" value="DNase I-like"/>
    <property type="match status" value="1"/>
</dbReference>
<dbReference type="Gramene" id="PVH66670">
    <property type="protein sequence ID" value="PVH66670"/>
    <property type="gene ID" value="PAHAL_1G311000"/>
</dbReference>
<gene>
    <name evidence="2" type="ORF">PAHAL_1G311000</name>
</gene>
<dbReference type="PANTHER" id="PTHR35218:SF11">
    <property type="entry name" value="ENDONUCLEASE_EXONUCLEASE_PHOSPHATASE DOMAIN-CONTAINING PROTEIN"/>
    <property type="match status" value="1"/>
</dbReference>
<accession>A0A2T8KWV1</accession>
<evidence type="ECO:0000313" key="2">
    <source>
        <dbReference type="EMBL" id="PVH66670.1"/>
    </source>
</evidence>
<dbReference type="GO" id="GO:0003824">
    <property type="term" value="F:catalytic activity"/>
    <property type="evidence" value="ECO:0007669"/>
    <property type="project" value="InterPro"/>
</dbReference>
<dbReference type="InterPro" id="IPR005135">
    <property type="entry name" value="Endo/exonuclease/phosphatase"/>
</dbReference>
<evidence type="ECO:0000259" key="1">
    <source>
        <dbReference type="Pfam" id="PF03372"/>
    </source>
</evidence>
<dbReference type="InterPro" id="IPR036691">
    <property type="entry name" value="Endo/exonu/phosph_ase_sf"/>
</dbReference>
<sequence>MKILSWNCRRIGNPATVRELHDFAKDYALSVIFIMETQIAKYRVENLRYTLGFDYSFAVGSCGRSGGLGLFWKNDVSVSVKKFSKYHIDTFVSEKGKEPWRISFIYGEANRSLRFHTWDIMKQMRSDTDLPWVCMGDFNEILRREEQLGPNIREEFLMEGFREAVDVCQLCDIGYMGVDWTFEKKVTGGHYVQV</sequence>
<proteinExistence type="predicted"/>
<feature type="domain" description="Endonuclease/exonuclease/phosphatase" evidence="1">
    <location>
        <begin position="4"/>
        <end position="143"/>
    </location>
</feature>
<dbReference type="Gene3D" id="3.60.10.10">
    <property type="entry name" value="Endonuclease/exonuclease/phosphatase"/>
    <property type="match status" value="1"/>
</dbReference>
<name>A0A2T8KWV1_9POAL</name>
<reference evidence="2" key="1">
    <citation type="submission" date="2018-04" db="EMBL/GenBank/DDBJ databases">
        <title>WGS assembly of Panicum hallii.</title>
        <authorList>
            <person name="Lovell J."/>
            <person name="Jenkins J."/>
            <person name="Lowry D."/>
            <person name="Mamidi S."/>
            <person name="Sreedasyam A."/>
            <person name="Weng X."/>
            <person name="Barry K."/>
            <person name="Bonette J."/>
            <person name="Campitelli B."/>
            <person name="Daum C."/>
            <person name="Gordon S."/>
            <person name="Gould B."/>
            <person name="Lipzen A."/>
            <person name="Macqueen A."/>
            <person name="Palacio-Mejia J."/>
            <person name="Plott C."/>
            <person name="Shakirov E."/>
            <person name="Shu S."/>
            <person name="Yoshinaga Y."/>
            <person name="Zane M."/>
            <person name="Rokhsar D."/>
            <person name="Grimwood J."/>
            <person name="Schmutz J."/>
            <person name="Juenger T."/>
        </authorList>
    </citation>
    <scope>NUCLEOTIDE SEQUENCE [LARGE SCALE GENOMIC DNA]</scope>
    <source>
        <strain evidence="2">FIL2</strain>
    </source>
</reference>
<dbReference type="PANTHER" id="PTHR35218">
    <property type="entry name" value="RNASE H DOMAIN-CONTAINING PROTEIN"/>
    <property type="match status" value="1"/>
</dbReference>